<feature type="compositionally biased region" description="Polar residues" evidence="1">
    <location>
        <begin position="323"/>
        <end position="334"/>
    </location>
</feature>
<dbReference type="EMBL" id="ANIX01002704">
    <property type="protein sequence ID" value="ETP10867.1"/>
    <property type="molecule type" value="Genomic_DNA"/>
</dbReference>
<accession>W2WKJ2</accession>
<dbReference type="Proteomes" id="UP000018958">
    <property type="component" value="Unassembled WGS sequence"/>
</dbReference>
<feature type="region of interest" description="Disordered" evidence="1">
    <location>
        <begin position="210"/>
        <end position="258"/>
    </location>
</feature>
<feature type="non-terminal residue" evidence="2">
    <location>
        <position position="1"/>
    </location>
</feature>
<dbReference type="OrthoDB" id="99404at2759"/>
<organism evidence="2 3">
    <name type="scientific">Phytophthora nicotianae CJ01A1</name>
    <dbReference type="NCBI Taxonomy" id="1317063"/>
    <lineage>
        <taxon>Eukaryota</taxon>
        <taxon>Sar</taxon>
        <taxon>Stramenopiles</taxon>
        <taxon>Oomycota</taxon>
        <taxon>Peronosporomycetes</taxon>
        <taxon>Peronosporales</taxon>
        <taxon>Peronosporaceae</taxon>
        <taxon>Phytophthora</taxon>
    </lineage>
</organism>
<dbReference type="AlphaFoldDB" id="W2WKJ2"/>
<evidence type="ECO:0000313" key="2">
    <source>
        <dbReference type="EMBL" id="ETP10867.1"/>
    </source>
</evidence>
<feature type="region of interest" description="Disordered" evidence="1">
    <location>
        <begin position="1"/>
        <end position="28"/>
    </location>
</feature>
<name>W2WKJ2_PHYNI</name>
<evidence type="ECO:0000313" key="3">
    <source>
        <dbReference type="Proteomes" id="UP000018958"/>
    </source>
</evidence>
<protein>
    <submittedName>
        <fullName evidence="2">Uncharacterized protein</fullName>
    </submittedName>
</protein>
<sequence>PSQRRYNIPREFAENGPNPASVRRRQRNNRLCVGSDRYSSSTSSSGTRGSTLFRPVAVSVNGVVHHGQVTAYHNRVYDVQTSSGMLKVPYNEVEGIAPAIAILQSQSIVLVEITSPSDIDRVHNSIFNRLFGQNGQRATKTISKLLEGIVSRASMPHAGDQVPRKCPHSGVDKLLTVETVVDFAFYKDGNRAIPASVNIGDTYSDVIESRQNQRRNNARPTVLTHLSLRNLRNSRSRNSPAAQPSQRSRDQEHARSVQQTTFHNDAHEDEHFDGEQAIRFTDLLAALTSNEPAPKRHRTTPPTTTHESERASEAVSPDRIESHPQSSEGSSPTHPGTMAQEILALLAPHPHLLIEYAQQLQQLQSATTHSRVASAALPEPVHPPPYSRQLASASDLFSTNATADRSSQSFRPSRIQHDVHRVISAPTYSAIVSRLFDFDFDSCGLSVLHFLRWDINAQVNRKKTETVNLRNFSPKVELPDIREQPEYRDLVAVIFGASRRKLHYSPFGCEEKADVIPAIEASTIHDFSYPLREFTNSWPDQESIPEQVYQLVDVIARRIIRLRAANRQTAIKLMKGDVNSAFRNLHVHESASPVFAGSIPEQDIVMIDFALPLAGQDHQLTTEFVVEQFRFSCAEKALTA</sequence>
<gene>
    <name evidence="2" type="ORF">F441_13578</name>
</gene>
<feature type="region of interest" description="Disordered" evidence="1">
    <location>
        <begin position="288"/>
        <end position="336"/>
    </location>
</feature>
<reference evidence="2 3" key="1">
    <citation type="submission" date="2013-11" db="EMBL/GenBank/DDBJ databases">
        <title>The Genome Sequence of Phytophthora parasitica CJ01A1.</title>
        <authorList>
            <consortium name="The Broad Institute Genomics Platform"/>
            <person name="Russ C."/>
            <person name="Tyler B."/>
            <person name="Panabieres F."/>
            <person name="Shan W."/>
            <person name="Tripathy S."/>
            <person name="Grunwald N."/>
            <person name="Machado M."/>
            <person name="Johnson C.S."/>
            <person name="Walker B."/>
            <person name="Young S.K."/>
            <person name="Zeng Q."/>
            <person name="Gargeya S."/>
            <person name="Fitzgerald M."/>
            <person name="Haas B."/>
            <person name="Abouelleil A."/>
            <person name="Allen A.W."/>
            <person name="Alvarado L."/>
            <person name="Arachchi H.M."/>
            <person name="Berlin A.M."/>
            <person name="Chapman S.B."/>
            <person name="Gainer-Dewar J."/>
            <person name="Goldberg J."/>
            <person name="Griggs A."/>
            <person name="Gujja S."/>
            <person name="Hansen M."/>
            <person name="Howarth C."/>
            <person name="Imamovic A."/>
            <person name="Ireland A."/>
            <person name="Larimer J."/>
            <person name="McCowan C."/>
            <person name="Murphy C."/>
            <person name="Pearson M."/>
            <person name="Poon T.W."/>
            <person name="Priest M."/>
            <person name="Roberts A."/>
            <person name="Saif S."/>
            <person name="Shea T."/>
            <person name="Sisk P."/>
            <person name="Sykes S."/>
            <person name="Wortman J."/>
            <person name="Nusbaum C."/>
            <person name="Birren B."/>
        </authorList>
    </citation>
    <scope>NUCLEOTIDE SEQUENCE [LARGE SCALE GENOMIC DNA]</scope>
    <source>
        <strain evidence="2 3">CJ01A1</strain>
    </source>
</reference>
<feature type="compositionally biased region" description="Basic and acidic residues" evidence="1">
    <location>
        <begin position="306"/>
        <end position="322"/>
    </location>
</feature>
<feature type="compositionally biased region" description="Low complexity" evidence="1">
    <location>
        <begin position="226"/>
        <end position="239"/>
    </location>
</feature>
<evidence type="ECO:0000256" key="1">
    <source>
        <dbReference type="SAM" id="MobiDB-lite"/>
    </source>
</evidence>
<comment type="caution">
    <text evidence="2">The sequence shown here is derived from an EMBL/GenBank/DDBJ whole genome shotgun (WGS) entry which is preliminary data.</text>
</comment>
<proteinExistence type="predicted"/>